<dbReference type="OrthoDB" id="981124at2"/>
<dbReference type="SUPFAM" id="SSF47781">
    <property type="entry name" value="RuvA domain 2-like"/>
    <property type="match status" value="3"/>
</dbReference>
<dbReference type="RefSeq" id="WP_119059004.1">
    <property type="nucleotide sequence ID" value="NZ_UNSC01000001.1"/>
</dbReference>
<dbReference type="Pfam" id="PF12836">
    <property type="entry name" value="HHH_3"/>
    <property type="match status" value="1"/>
</dbReference>
<dbReference type="EMBL" id="UNSC01000001">
    <property type="protein sequence ID" value="SZD71450.1"/>
    <property type="molecule type" value="Genomic_DNA"/>
</dbReference>
<gene>
    <name evidence="2" type="ORF">SAMEA104719789_00549</name>
</gene>
<dbReference type="Proteomes" id="UP000262142">
    <property type="component" value="Unassembled WGS sequence"/>
</dbReference>
<accession>A0A383TW54</accession>
<keyword evidence="1" id="KW-0472">Membrane</keyword>
<organism evidence="2 3">
    <name type="scientific">Candidatus Ornithobacterium hominis</name>
    <dbReference type="NCBI Taxonomy" id="2497989"/>
    <lineage>
        <taxon>Bacteria</taxon>
        <taxon>Pseudomonadati</taxon>
        <taxon>Bacteroidota</taxon>
        <taxon>Flavobacteriia</taxon>
        <taxon>Flavobacteriales</taxon>
        <taxon>Weeksellaceae</taxon>
        <taxon>Ornithobacterium</taxon>
    </lineage>
</organism>
<protein>
    <submittedName>
        <fullName evidence="2">Competence protein ComEA helix-hairpin-helix repeat region</fullName>
    </submittedName>
</protein>
<evidence type="ECO:0000313" key="2">
    <source>
        <dbReference type="EMBL" id="SZD71450.1"/>
    </source>
</evidence>
<name>A0A383TW54_9FLAO</name>
<proteinExistence type="predicted"/>
<keyword evidence="1" id="KW-1133">Transmembrane helix</keyword>
<keyword evidence="3" id="KW-1185">Reference proteome</keyword>
<evidence type="ECO:0000256" key="1">
    <source>
        <dbReference type="SAM" id="Phobius"/>
    </source>
</evidence>
<reference evidence="2 3" key="1">
    <citation type="submission" date="2018-09" db="EMBL/GenBank/DDBJ databases">
        <authorList>
            <consortium name="Pathogen Informatics"/>
        </authorList>
    </citation>
    <scope>NUCLEOTIDE SEQUENCE [LARGE SCALE GENOMIC DNA]</scope>
    <source>
        <strain evidence="2 3">OH-22767</strain>
    </source>
</reference>
<sequence length="310" mass="36273">MRKFLRHFEMGKAQRSGFFILIILILIIELGFYFLSLKKNDAPSELMPEELEWLKIKEESTHLTTKSKGEVKYFTFNPNEFSAQDWQKIGFSSKQSEVIIKYRNSLGGNFENLAQIQECFVISQEKFEEMKKYIRLKNIPKNQINSNSKEFFDAEKILPKSKGKLKIFDPNQLSLKEWEDLGFSEKQAKVILNYKENYLKGEFKNLNEIKNCFVISEAKFNELKAFIRLPQKNSEKGIKSENISPKSSDFHVNSMNELDWKKCGATAEEAKNIVKYRDFIGGFENFKALENCPYLNKDVLEKLKNKALIF</sequence>
<evidence type="ECO:0000313" key="3">
    <source>
        <dbReference type="Proteomes" id="UP000262142"/>
    </source>
</evidence>
<feature type="transmembrane region" description="Helical" evidence="1">
    <location>
        <begin position="16"/>
        <end position="35"/>
    </location>
</feature>
<dbReference type="AlphaFoldDB" id="A0A383TW54"/>
<dbReference type="InterPro" id="IPR010994">
    <property type="entry name" value="RuvA_2-like"/>
</dbReference>
<keyword evidence="1" id="KW-0812">Transmembrane</keyword>